<organism evidence="1 2">
    <name type="scientific">Aliiruegeria lutimaris</name>
    <dbReference type="NCBI Taxonomy" id="571298"/>
    <lineage>
        <taxon>Bacteria</taxon>
        <taxon>Pseudomonadati</taxon>
        <taxon>Pseudomonadota</taxon>
        <taxon>Alphaproteobacteria</taxon>
        <taxon>Rhodobacterales</taxon>
        <taxon>Roseobacteraceae</taxon>
        <taxon>Aliiruegeria</taxon>
    </lineage>
</organism>
<sequence>MGDDAQLLSILTSANIACGGHAGDPDTMFRTLALARDSGVTLGAHPGRADRIGVGRRVIPLLANDIGRICAAQIGALRGVAALMRVPVAYVKLHGAPANPAARNPSVADAFVAAVQKIDPELAVLAISSTQAEHASRAAGAAASRLLSFLETGRMPVVDGDQIALAAQSICAHDDSVGAAAMAREVRYLLTARGVQIASFMGT</sequence>
<dbReference type="PANTHER" id="PTHR30292:SF0">
    <property type="entry name" value="5-OXOPROLINASE SUBUNIT A"/>
    <property type="match status" value="1"/>
</dbReference>
<name>A0A1G9MB90_9RHOB</name>
<dbReference type="Proteomes" id="UP000199382">
    <property type="component" value="Unassembled WGS sequence"/>
</dbReference>
<proteinExistence type="predicted"/>
<reference evidence="1 2" key="1">
    <citation type="submission" date="2016-10" db="EMBL/GenBank/DDBJ databases">
        <authorList>
            <person name="de Groot N.N."/>
        </authorList>
    </citation>
    <scope>NUCLEOTIDE SEQUENCE [LARGE SCALE GENOMIC DNA]</scope>
    <source>
        <strain evidence="1 2">DSM 25294</strain>
    </source>
</reference>
<dbReference type="EMBL" id="FNEK01000108">
    <property type="protein sequence ID" value="SDL71479.1"/>
    <property type="molecule type" value="Genomic_DNA"/>
</dbReference>
<dbReference type="PANTHER" id="PTHR30292">
    <property type="entry name" value="UNCHARACTERIZED PROTEIN YBGL-RELATED"/>
    <property type="match status" value="1"/>
</dbReference>
<dbReference type="AlphaFoldDB" id="A0A1G9MB90"/>
<accession>A0A1G9MB90</accession>
<dbReference type="InterPro" id="IPR011330">
    <property type="entry name" value="Glyco_hydro/deAcase_b/a-brl"/>
</dbReference>
<dbReference type="STRING" id="571298.SAMN04488026_11087"/>
<dbReference type="Pfam" id="PF03746">
    <property type="entry name" value="LamB_YcsF"/>
    <property type="match status" value="1"/>
</dbReference>
<dbReference type="GO" id="GO:0005975">
    <property type="term" value="P:carbohydrate metabolic process"/>
    <property type="evidence" value="ECO:0007669"/>
    <property type="project" value="InterPro"/>
</dbReference>
<protein>
    <submittedName>
        <fullName evidence="1">UPF0271 protein</fullName>
    </submittedName>
</protein>
<evidence type="ECO:0000313" key="1">
    <source>
        <dbReference type="EMBL" id="SDL71479.1"/>
    </source>
</evidence>
<dbReference type="SUPFAM" id="SSF88713">
    <property type="entry name" value="Glycoside hydrolase/deacetylase"/>
    <property type="match status" value="1"/>
</dbReference>
<gene>
    <name evidence="1" type="ORF">SAMN04488026_11087</name>
</gene>
<dbReference type="RefSeq" id="WP_244520881.1">
    <property type="nucleotide sequence ID" value="NZ_FNEK01000108.1"/>
</dbReference>
<dbReference type="InterPro" id="IPR005501">
    <property type="entry name" value="LamB/YcsF/PxpA-like"/>
</dbReference>
<dbReference type="Gene3D" id="3.20.20.370">
    <property type="entry name" value="Glycoside hydrolase/deacetylase"/>
    <property type="match status" value="2"/>
</dbReference>
<evidence type="ECO:0000313" key="2">
    <source>
        <dbReference type="Proteomes" id="UP000199382"/>
    </source>
</evidence>
<keyword evidence="2" id="KW-1185">Reference proteome</keyword>